<feature type="compositionally biased region" description="Basic and acidic residues" evidence="7">
    <location>
        <begin position="46"/>
        <end position="65"/>
    </location>
</feature>
<sequence length="65" mass="7786">MPKMKTHKGIAKRIKKTGTGKLMYKKGFMNHKQVKKNSARKRRLNKEKELEKAHAKDYRKMIPYQ</sequence>
<evidence type="ECO:0000256" key="6">
    <source>
        <dbReference type="RuleBase" id="RU000568"/>
    </source>
</evidence>
<evidence type="ECO:0000256" key="5">
    <source>
        <dbReference type="HAMAP-Rule" id="MF_00514"/>
    </source>
</evidence>
<evidence type="ECO:0000313" key="9">
    <source>
        <dbReference type="Proteomes" id="UP000199476"/>
    </source>
</evidence>
<evidence type="ECO:0000256" key="3">
    <source>
        <dbReference type="ARBA" id="ARBA00023274"/>
    </source>
</evidence>
<dbReference type="InterPro" id="IPR001706">
    <property type="entry name" value="Ribosomal_bL35"/>
</dbReference>
<name>A0A1G9K2W2_9FIRM</name>
<dbReference type="FunFam" id="4.10.410.60:FF:000001">
    <property type="entry name" value="50S ribosomal protein L35"/>
    <property type="match status" value="1"/>
</dbReference>
<evidence type="ECO:0000256" key="2">
    <source>
        <dbReference type="ARBA" id="ARBA00022980"/>
    </source>
</evidence>
<dbReference type="SUPFAM" id="SSF143034">
    <property type="entry name" value="L35p-like"/>
    <property type="match status" value="1"/>
</dbReference>
<dbReference type="GO" id="GO:0006412">
    <property type="term" value="P:translation"/>
    <property type="evidence" value="ECO:0007669"/>
    <property type="project" value="UniProtKB-UniRule"/>
</dbReference>
<proteinExistence type="inferred from homology"/>
<dbReference type="OrthoDB" id="47476at2"/>
<dbReference type="GO" id="GO:0015934">
    <property type="term" value="C:large ribosomal subunit"/>
    <property type="evidence" value="ECO:0007669"/>
    <property type="project" value="TreeGrafter"/>
</dbReference>
<dbReference type="PROSITE" id="PS00936">
    <property type="entry name" value="RIBOSOMAL_L35"/>
    <property type="match status" value="1"/>
</dbReference>
<dbReference type="HAMAP" id="MF_00514">
    <property type="entry name" value="Ribosomal_bL35"/>
    <property type="match status" value="1"/>
</dbReference>
<dbReference type="PRINTS" id="PR00064">
    <property type="entry name" value="RIBOSOMALL35"/>
</dbReference>
<dbReference type="NCBIfam" id="TIGR00001">
    <property type="entry name" value="rpmI_bact"/>
    <property type="match status" value="1"/>
</dbReference>
<keyword evidence="2 5" id="KW-0689">Ribosomal protein</keyword>
<dbReference type="Pfam" id="PF01632">
    <property type="entry name" value="Ribosomal_L35p"/>
    <property type="match status" value="1"/>
</dbReference>
<evidence type="ECO:0000256" key="1">
    <source>
        <dbReference type="ARBA" id="ARBA00006598"/>
    </source>
</evidence>
<dbReference type="InterPro" id="IPR037229">
    <property type="entry name" value="Ribosomal_bL35_sf"/>
</dbReference>
<comment type="similarity">
    <text evidence="1 5 6">Belongs to the bacterial ribosomal protein bL35 family.</text>
</comment>
<dbReference type="Proteomes" id="UP000199476">
    <property type="component" value="Unassembled WGS sequence"/>
</dbReference>
<feature type="region of interest" description="Disordered" evidence="7">
    <location>
        <begin position="31"/>
        <end position="65"/>
    </location>
</feature>
<dbReference type="InterPro" id="IPR021137">
    <property type="entry name" value="Ribosomal_bL35-like"/>
</dbReference>
<accession>A0A1G9K2W2</accession>
<evidence type="ECO:0000256" key="4">
    <source>
        <dbReference type="ARBA" id="ARBA00071664"/>
    </source>
</evidence>
<dbReference type="STRING" id="321763.SAMN04488692_104159"/>
<reference evidence="8 9" key="1">
    <citation type="submission" date="2016-10" db="EMBL/GenBank/DDBJ databases">
        <authorList>
            <person name="de Groot N.N."/>
        </authorList>
    </citation>
    <scope>NUCLEOTIDE SEQUENCE [LARGE SCALE GENOMIC DNA]</scope>
    <source>
        <strain evidence="8 9">SLAS-1</strain>
    </source>
</reference>
<feature type="compositionally biased region" description="Basic residues" evidence="7">
    <location>
        <begin position="31"/>
        <end position="45"/>
    </location>
</feature>
<dbReference type="PANTHER" id="PTHR33343">
    <property type="entry name" value="54S RIBOSOMAL PROTEIN BL35M"/>
    <property type="match status" value="1"/>
</dbReference>
<evidence type="ECO:0000313" key="8">
    <source>
        <dbReference type="EMBL" id="SDL44121.1"/>
    </source>
</evidence>
<keyword evidence="3 5" id="KW-0687">Ribonucleoprotein</keyword>
<keyword evidence="9" id="KW-1185">Reference proteome</keyword>
<evidence type="ECO:0000256" key="7">
    <source>
        <dbReference type="SAM" id="MobiDB-lite"/>
    </source>
</evidence>
<dbReference type="AlphaFoldDB" id="A0A1G9K2W2"/>
<dbReference type="PANTHER" id="PTHR33343:SF1">
    <property type="entry name" value="LARGE RIBOSOMAL SUBUNIT PROTEIN BL35M"/>
    <property type="match status" value="1"/>
</dbReference>
<dbReference type="InterPro" id="IPR018265">
    <property type="entry name" value="Ribosomal_bL35_CS"/>
</dbReference>
<organism evidence="8 9">
    <name type="scientific">Halarsenatibacter silvermanii</name>
    <dbReference type="NCBI Taxonomy" id="321763"/>
    <lineage>
        <taxon>Bacteria</taxon>
        <taxon>Bacillati</taxon>
        <taxon>Bacillota</taxon>
        <taxon>Clostridia</taxon>
        <taxon>Halanaerobiales</taxon>
        <taxon>Halarsenatibacteraceae</taxon>
        <taxon>Halarsenatibacter</taxon>
    </lineage>
</organism>
<protein>
    <recommendedName>
        <fullName evidence="4 5">Large ribosomal subunit protein bL35</fullName>
    </recommendedName>
</protein>
<dbReference type="RefSeq" id="WP_089758688.1">
    <property type="nucleotide sequence ID" value="NZ_FNGO01000004.1"/>
</dbReference>
<gene>
    <name evidence="5" type="primary">rpmI</name>
    <name evidence="8" type="ORF">SAMN04488692_104159</name>
</gene>
<dbReference type="Gene3D" id="4.10.410.60">
    <property type="match status" value="1"/>
</dbReference>
<dbReference type="GO" id="GO:0003735">
    <property type="term" value="F:structural constituent of ribosome"/>
    <property type="evidence" value="ECO:0007669"/>
    <property type="project" value="InterPro"/>
</dbReference>
<dbReference type="EMBL" id="FNGO01000004">
    <property type="protein sequence ID" value="SDL44121.1"/>
    <property type="molecule type" value="Genomic_DNA"/>
</dbReference>